<keyword evidence="4" id="KW-1185">Reference proteome</keyword>
<keyword evidence="2" id="KW-0963">Cytoplasm</keyword>
<gene>
    <name evidence="3" type="ORF">Adt_20661</name>
</gene>
<dbReference type="EMBL" id="JBFOLK010000006">
    <property type="protein sequence ID" value="KAL2505040.1"/>
    <property type="molecule type" value="Genomic_DNA"/>
</dbReference>
<protein>
    <submittedName>
        <fullName evidence="3">Serine/threonine-protein phosphatase 2A regulatory subunit B'' subunit TON2</fullName>
    </submittedName>
</protein>
<evidence type="ECO:0000313" key="3">
    <source>
        <dbReference type="EMBL" id="KAL2505040.1"/>
    </source>
</evidence>
<sequence length="167" mass="19160">MYSGSSDGEGHEPLKKQSDLLLNADDLDAMWVCLRENCVIDDATGTKKVSLTQARIDMNELDKDSDGFLQPHVWSFHFSAPWPAKWNLTSVFLVIKLCDLIILYVLKFSMEQEMGSYIKGLIRNMAQLRDMPTAFEETYCCIAAHNFFFFCEPHKRGWPTNLSELPK</sequence>
<proteinExistence type="predicted"/>
<organism evidence="3 4">
    <name type="scientific">Abeliophyllum distichum</name>
    <dbReference type="NCBI Taxonomy" id="126358"/>
    <lineage>
        <taxon>Eukaryota</taxon>
        <taxon>Viridiplantae</taxon>
        <taxon>Streptophyta</taxon>
        <taxon>Embryophyta</taxon>
        <taxon>Tracheophyta</taxon>
        <taxon>Spermatophyta</taxon>
        <taxon>Magnoliopsida</taxon>
        <taxon>eudicotyledons</taxon>
        <taxon>Gunneridae</taxon>
        <taxon>Pentapetalae</taxon>
        <taxon>asterids</taxon>
        <taxon>lamiids</taxon>
        <taxon>Lamiales</taxon>
        <taxon>Oleaceae</taxon>
        <taxon>Forsythieae</taxon>
        <taxon>Abeliophyllum</taxon>
    </lineage>
</organism>
<comment type="caution">
    <text evidence="3">The sequence shown here is derived from an EMBL/GenBank/DDBJ whole genome shotgun (WGS) entry which is preliminary data.</text>
</comment>
<comment type="subcellular location">
    <subcellularLocation>
        <location evidence="1">Cytoplasm</location>
    </subcellularLocation>
</comment>
<dbReference type="PANTHER" id="PTHR12085:SF3">
    <property type="entry name" value="SERINE_THREONINE-PROTEIN PHOSPHATASE 2A REGULATORY SUBUNIT B'' SUBUNIT GAMMA"/>
    <property type="match status" value="1"/>
</dbReference>
<dbReference type="AlphaFoldDB" id="A0ABD1SX87"/>
<evidence type="ECO:0000256" key="1">
    <source>
        <dbReference type="ARBA" id="ARBA00004496"/>
    </source>
</evidence>
<dbReference type="Proteomes" id="UP001604336">
    <property type="component" value="Unassembled WGS sequence"/>
</dbReference>
<evidence type="ECO:0000313" key="4">
    <source>
        <dbReference type="Proteomes" id="UP001604336"/>
    </source>
</evidence>
<name>A0ABD1SX87_9LAMI</name>
<evidence type="ECO:0000256" key="2">
    <source>
        <dbReference type="ARBA" id="ARBA00022490"/>
    </source>
</evidence>
<accession>A0ABD1SX87</accession>
<dbReference type="GO" id="GO:0005737">
    <property type="term" value="C:cytoplasm"/>
    <property type="evidence" value="ECO:0007669"/>
    <property type="project" value="UniProtKB-SubCell"/>
</dbReference>
<dbReference type="PANTHER" id="PTHR12085">
    <property type="entry name" value="SERINE/THREONINE-PROTEIN PHOSPHATASE 2A REGULATORY SUBUNIT B'' SUBUNIT GAMMA"/>
    <property type="match status" value="1"/>
</dbReference>
<dbReference type="InterPro" id="IPR039865">
    <property type="entry name" value="PPP2R3C"/>
</dbReference>
<reference evidence="4" key="1">
    <citation type="submission" date="2024-07" db="EMBL/GenBank/DDBJ databases">
        <title>Two chromosome-level genome assemblies of Korean endemic species Abeliophyllum distichum and Forsythia ovata (Oleaceae).</title>
        <authorList>
            <person name="Jang H."/>
        </authorList>
    </citation>
    <scope>NUCLEOTIDE SEQUENCE [LARGE SCALE GENOMIC DNA]</scope>
</reference>